<feature type="compositionally biased region" description="Polar residues" evidence="1">
    <location>
        <begin position="276"/>
        <end position="289"/>
    </location>
</feature>
<feature type="region of interest" description="Disordered" evidence="1">
    <location>
        <begin position="413"/>
        <end position="433"/>
    </location>
</feature>
<accession>A0AAP0F3F4</accession>
<protein>
    <recommendedName>
        <fullName evidence="2">Arf-GAP domain-containing protein</fullName>
    </recommendedName>
</protein>
<dbReference type="Pfam" id="PF01412">
    <property type="entry name" value="ArfGap"/>
    <property type="match status" value="1"/>
</dbReference>
<dbReference type="Proteomes" id="UP001419268">
    <property type="component" value="Unassembled WGS sequence"/>
</dbReference>
<organism evidence="3 4">
    <name type="scientific">Stephania cephalantha</name>
    <dbReference type="NCBI Taxonomy" id="152367"/>
    <lineage>
        <taxon>Eukaryota</taxon>
        <taxon>Viridiplantae</taxon>
        <taxon>Streptophyta</taxon>
        <taxon>Embryophyta</taxon>
        <taxon>Tracheophyta</taxon>
        <taxon>Spermatophyta</taxon>
        <taxon>Magnoliopsida</taxon>
        <taxon>Ranunculales</taxon>
        <taxon>Menispermaceae</taxon>
        <taxon>Menispermoideae</taxon>
        <taxon>Cissampelideae</taxon>
        <taxon>Stephania</taxon>
    </lineage>
</organism>
<name>A0AAP0F3F4_9MAGN</name>
<dbReference type="GO" id="GO:0005096">
    <property type="term" value="F:GTPase activator activity"/>
    <property type="evidence" value="ECO:0007669"/>
    <property type="project" value="InterPro"/>
</dbReference>
<dbReference type="InterPro" id="IPR038508">
    <property type="entry name" value="ArfGAP_dom_sf"/>
</dbReference>
<dbReference type="Gene3D" id="1.10.220.150">
    <property type="entry name" value="Arf GTPase activating protein"/>
    <property type="match status" value="1"/>
</dbReference>
<dbReference type="InterPro" id="IPR044820">
    <property type="entry name" value="AGD14-like"/>
</dbReference>
<dbReference type="PANTHER" id="PTHR46085">
    <property type="entry name" value="ARFGAP/RECO-RELATED"/>
    <property type="match status" value="1"/>
</dbReference>
<comment type="caution">
    <text evidence="3">The sequence shown here is derived from an EMBL/GenBank/DDBJ whole genome shotgun (WGS) entry which is preliminary data.</text>
</comment>
<sequence>MSTSIQRSNNSNAIFITQNRSCSRQSRREFTHRIKSVSMAKFTSDEVAALKEGGNECARKIFFKDWNPQRYPLPDSSNIERLRSFIKDVYVYRRYAREVIRMKSGNIDNSYENGKVGAHSSGSTFEDAHAHRYDERYRPIERSSSERSSKHAYRRNSVHFEVVDNRFRDNRSRNNKTSEDRKVLDVGSMTISRLPDRNNGTSIGDISRENVPTFCIGESPRADVSKFVDGGQKNETSSSLTSNDEPSVESKGVNIGNLIDFDVDPQPPDAGEGPSAQPSSTPTDQLSTQCAIPSVNGDCLASFDFITHRETLDSWASLSSLPVRSISSPALASLSETVSSAPFTDQSQPFVQPSDPENASPIGSISSLSTNADAQLPKQFAPSIEGACHSQELQTVSTANLCQAPSRLAEHASAEVETQLSSAEAKSSRRKELPEDLFTASHSSASGPVLGWQTGALHNMPFGAQYNPQSPLLNIPRSPSSANPFDRSHAETFSSYGSLQGALLNMAARQGMMRTSSLGSLSSQYITQYPAVQSPAFSSVAPPTADMHVVRQVPCNFSASGTQRFPGYGGQGAAFISSNSDPEQCRGSSQPSTPNSFTRAGNPFS</sequence>
<feature type="region of interest" description="Disordered" evidence="1">
    <location>
        <begin position="224"/>
        <end position="289"/>
    </location>
</feature>
<evidence type="ECO:0000313" key="4">
    <source>
        <dbReference type="Proteomes" id="UP001419268"/>
    </source>
</evidence>
<evidence type="ECO:0000256" key="1">
    <source>
        <dbReference type="SAM" id="MobiDB-lite"/>
    </source>
</evidence>
<dbReference type="InterPro" id="IPR001164">
    <property type="entry name" value="ArfGAP_dom"/>
</dbReference>
<feature type="compositionally biased region" description="Polar residues" evidence="1">
    <location>
        <begin position="416"/>
        <end position="425"/>
    </location>
</feature>
<feature type="domain" description="Arf-GAP" evidence="2">
    <location>
        <begin position="22"/>
        <end position="97"/>
    </location>
</feature>
<reference evidence="3 4" key="1">
    <citation type="submission" date="2024-01" db="EMBL/GenBank/DDBJ databases">
        <title>Genome assemblies of Stephania.</title>
        <authorList>
            <person name="Yang L."/>
        </authorList>
    </citation>
    <scope>NUCLEOTIDE SEQUENCE [LARGE SCALE GENOMIC DNA]</scope>
    <source>
        <strain evidence="3">JXDWG</strain>
        <tissue evidence="3">Leaf</tissue>
    </source>
</reference>
<dbReference type="PANTHER" id="PTHR46085:SF3">
    <property type="entry name" value="ARF GTPASE ACTIVATING PROTEIN"/>
    <property type="match status" value="1"/>
</dbReference>
<dbReference type="InterPro" id="IPR037278">
    <property type="entry name" value="ARFGAP/RecO"/>
</dbReference>
<dbReference type="EMBL" id="JBBNAG010000010">
    <property type="protein sequence ID" value="KAK9100868.1"/>
    <property type="molecule type" value="Genomic_DNA"/>
</dbReference>
<feature type="compositionally biased region" description="Polar residues" evidence="1">
    <location>
        <begin position="576"/>
        <end position="605"/>
    </location>
</feature>
<proteinExistence type="predicted"/>
<evidence type="ECO:0000259" key="2">
    <source>
        <dbReference type="Pfam" id="PF01412"/>
    </source>
</evidence>
<feature type="region of interest" description="Disordered" evidence="1">
    <location>
        <begin position="568"/>
        <end position="605"/>
    </location>
</feature>
<feature type="compositionally biased region" description="Polar residues" evidence="1">
    <location>
        <begin position="233"/>
        <end position="245"/>
    </location>
</feature>
<dbReference type="SUPFAM" id="SSF57863">
    <property type="entry name" value="ArfGap/RecO-like zinc finger"/>
    <property type="match status" value="1"/>
</dbReference>
<evidence type="ECO:0000313" key="3">
    <source>
        <dbReference type="EMBL" id="KAK9100868.1"/>
    </source>
</evidence>
<feature type="region of interest" description="Disordered" evidence="1">
    <location>
        <begin position="343"/>
        <end position="368"/>
    </location>
</feature>
<dbReference type="AlphaFoldDB" id="A0AAP0F3F4"/>
<keyword evidence="4" id="KW-1185">Reference proteome</keyword>
<gene>
    <name evidence="3" type="ORF">Scep_024298</name>
</gene>